<evidence type="ECO:0000313" key="2">
    <source>
        <dbReference type="Ensembl" id="ENSLACP00000000045.1"/>
    </source>
</evidence>
<dbReference type="Bgee" id="ENSLACG00000000039">
    <property type="expression patterns" value="Expressed in muscle tissue and 6 other cell types or tissues"/>
</dbReference>
<reference evidence="2" key="2">
    <citation type="submission" date="2025-08" db="UniProtKB">
        <authorList>
            <consortium name="Ensembl"/>
        </authorList>
    </citation>
    <scope>IDENTIFICATION</scope>
</reference>
<feature type="region of interest" description="Disordered" evidence="1">
    <location>
        <begin position="20"/>
        <end position="113"/>
    </location>
</feature>
<dbReference type="STRING" id="7897.ENSLACP00000000045"/>
<proteinExistence type="predicted"/>
<dbReference type="HOGENOM" id="CLU_675367_0_0_1"/>
<sequence length="379" mass="39843">MLGNVLEAIMVRLESLEALSRAPPETALPSPLSLEPPSLAPASPSQASMSESLTPASDSALLAPVPDLCAPGPSSRPSTSGAATGSSDPALAIPPPASPRRVSFPHAASVEGDSGEAWCEVEGMQSGEVSAAFYTSTSTDLEQGGSAEPPAQDASFRGLMEKMAGVLTLELSSASEADRSRFMQVLQGRSVRSRLQVPLHDVVPTTVSDICRAPSSVPPVNKRVDRRYLVPDGEGVPLSSHPSAESTIVSVANEQAHTQRVFSSAPPSQDARRWDTLGKKVYSSASLGVRVSSYLAHLAQYDHACLSELVPKDRREDVRRLAEDGSEASKALMQGALDACDTAARGLTAGVSIWRQAWLKGSSFSAEVQQRVADLPYSG</sequence>
<dbReference type="Ensembl" id="ENSLACT00000000046.1">
    <property type="protein sequence ID" value="ENSLACP00000000045.1"/>
    <property type="gene ID" value="ENSLACG00000000039.1"/>
</dbReference>
<feature type="compositionally biased region" description="Polar residues" evidence="1">
    <location>
        <begin position="75"/>
        <end position="87"/>
    </location>
</feature>
<dbReference type="Proteomes" id="UP000008672">
    <property type="component" value="Unassembled WGS sequence"/>
</dbReference>
<accession>H2ZRM4</accession>
<dbReference type="eggNOG" id="ENOG502SCIS">
    <property type="taxonomic scope" value="Eukaryota"/>
</dbReference>
<protein>
    <submittedName>
        <fullName evidence="2">Uncharacterized protein</fullName>
    </submittedName>
</protein>
<dbReference type="InParanoid" id="H2ZRM4"/>
<evidence type="ECO:0000256" key="1">
    <source>
        <dbReference type="SAM" id="MobiDB-lite"/>
    </source>
</evidence>
<feature type="compositionally biased region" description="Low complexity" evidence="1">
    <location>
        <begin position="22"/>
        <end position="53"/>
    </location>
</feature>
<reference evidence="3" key="1">
    <citation type="submission" date="2011-08" db="EMBL/GenBank/DDBJ databases">
        <title>The draft genome of Latimeria chalumnae.</title>
        <authorList>
            <person name="Di Palma F."/>
            <person name="Alfoldi J."/>
            <person name="Johnson J."/>
            <person name="Berlin A."/>
            <person name="Gnerre S."/>
            <person name="Jaffe D."/>
            <person name="MacCallum I."/>
            <person name="Young S."/>
            <person name="Walker B.J."/>
            <person name="Lander E."/>
            <person name="Lindblad-Toh K."/>
        </authorList>
    </citation>
    <scope>NUCLEOTIDE SEQUENCE [LARGE SCALE GENOMIC DNA]</scope>
    <source>
        <strain evidence="3">Wild caught</strain>
    </source>
</reference>
<keyword evidence="3" id="KW-1185">Reference proteome</keyword>
<evidence type="ECO:0000313" key="3">
    <source>
        <dbReference type="Proteomes" id="UP000008672"/>
    </source>
</evidence>
<dbReference type="AlphaFoldDB" id="H2ZRM4"/>
<dbReference type="EMBL" id="AFYH01278981">
    <property type="status" value="NOT_ANNOTATED_CDS"/>
    <property type="molecule type" value="Genomic_DNA"/>
</dbReference>
<organism evidence="2 3">
    <name type="scientific">Latimeria chalumnae</name>
    <name type="common">Coelacanth</name>
    <dbReference type="NCBI Taxonomy" id="7897"/>
    <lineage>
        <taxon>Eukaryota</taxon>
        <taxon>Metazoa</taxon>
        <taxon>Chordata</taxon>
        <taxon>Craniata</taxon>
        <taxon>Vertebrata</taxon>
        <taxon>Euteleostomi</taxon>
        <taxon>Coelacanthiformes</taxon>
        <taxon>Coelacanthidae</taxon>
        <taxon>Latimeria</taxon>
    </lineage>
</organism>
<dbReference type="GeneTree" id="ENSGT00610000087381"/>
<reference evidence="2" key="3">
    <citation type="submission" date="2025-09" db="UniProtKB">
        <authorList>
            <consortium name="Ensembl"/>
        </authorList>
    </citation>
    <scope>IDENTIFICATION</scope>
</reference>
<dbReference type="Gene3D" id="1.10.287.3160">
    <property type="match status" value="1"/>
</dbReference>
<name>H2ZRM4_LATCH</name>